<evidence type="ECO:0000256" key="1">
    <source>
        <dbReference type="SAM" id="Phobius"/>
    </source>
</evidence>
<dbReference type="Proteomes" id="UP001164705">
    <property type="component" value="Chromosome"/>
</dbReference>
<evidence type="ECO:0000313" key="3">
    <source>
        <dbReference type="Proteomes" id="UP001164705"/>
    </source>
</evidence>
<proteinExistence type="predicted"/>
<sequence length="178" mass="20295">METGMIVISTLLITLCALPFILVYGSTKKKEILLKMGLEALIKKDNGHLTDYVVSYPFALGFDRTTKHIYFYKKNQEEVLFQKVKLNEVKACEVQKEKKHIKNGKQNNEIVQSVALVFTYTKGNTVEQFKLYDFDDSSQPNGEMDLAVAWKQKIEVLLSENVSALVESKTENRPPELA</sequence>
<keyword evidence="1" id="KW-1133">Transmembrane helix</keyword>
<evidence type="ECO:0000313" key="2">
    <source>
        <dbReference type="EMBL" id="WAC02761.1"/>
    </source>
</evidence>
<protein>
    <submittedName>
        <fullName evidence="2">Uncharacterized protein</fullName>
    </submittedName>
</protein>
<dbReference type="EMBL" id="CP113088">
    <property type="protein sequence ID" value="WAC02761.1"/>
    <property type="molecule type" value="Genomic_DNA"/>
</dbReference>
<gene>
    <name evidence="2" type="ORF">N7U66_03575</name>
</gene>
<keyword evidence="3" id="KW-1185">Reference proteome</keyword>
<accession>A0A9E8MXD9</accession>
<name>A0A9E8MXD9_9FLAO</name>
<dbReference type="AlphaFoldDB" id="A0A9E8MXD9"/>
<keyword evidence="1" id="KW-0812">Transmembrane</keyword>
<feature type="transmembrane region" description="Helical" evidence="1">
    <location>
        <begin position="6"/>
        <end position="26"/>
    </location>
</feature>
<organism evidence="2 3">
    <name type="scientific">Lacinutrix neustonica</name>
    <dbReference type="NCBI Taxonomy" id="2980107"/>
    <lineage>
        <taxon>Bacteria</taxon>
        <taxon>Pseudomonadati</taxon>
        <taxon>Bacteroidota</taxon>
        <taxon>Flavobacteriia</taxon>
        <taxon>Flavobacteriales</taxon>
        <taxon>Flavobacteriaceae</taxon>
        <taxon>Lacinutrix</taxon>
    </lineage>
</organism>
<dbReference type="RefSeq" id="WP_267677360.1">
    <property type="nucleotide sequence ID" value="NZ_CP113088.1"/>
</dbReference>
<dbReference type="KEGG" id="lnu:N7U66_03575"/>
<keyword evidence="1" id="KW-0472">Membrane</keyword>
<reference evidence="2" key="1">
    <citation type="submission" date="2022-11" db="EMBL/GenBank/DDBJ databases">
        <title>Lacinutrix neustonica HL-RS19T sp. nov., isolated from the surface microlayer sample of brackish Lake Shihwa.</title>
        <authorList>
            <person name="Choi J.Y."/>
            <person name="Hwang C.Y."/>
        </authorList>
    </citation>
    <scope>NUCLEOTIDE SEQUENCE</scope>
    <source>
        <strain evidence="2">HL-RS19</strain>
    </source>
</reference>